<name>A0A426YB45_ENSVE</name>
<dbReference type="AlphaFoldDB" id="A0A426YB45"/>
<sequence length="254" mass="27586">MAGGGAGTGRKRRKLSHTPIPSPRCPSSLPRFPSPAGGYTLPSSSLLSFDGSVILFRCRRTPAFLSPCAAAAAWTRRYRLRRPSSCSIPSSRCSAVSLPYVSATGTDAVVIPCRSISSSIMFMEAAKKGNLVPLYQCIFSDHLTPVQAYRCLVKEDDREAPSFLFESVEQGLRGTNVVRPAVLPSSFLFLSLLAVYGFSWSHQKSVTFFTSGYTVTEALSQSSCLLNLVAIYDIHVHVLLQIILKAEVVAESNE</sequence>
<evidence type="ECO:0000313" key="2">
    <source>
        <dbReference type="EMBL" id="RRT48955.1"/>
    </source>
</evidence>
<comment type="caution">
    <text evidence="2">The sequence shown here is derived from an EMBL/GenBank/DDBJ whole genome shotgun (WGS) entry which is preliminary data.</text>
</comment>
<accession>A0A426YB45</accession>
<proteinExistence type="predicted"/>
<gene>
    <name evidence="2" type="ORF">B296_00043854</name>
</gene>
<organism evidence="2 3">
    <name type="scientific">Ensete ventricosum</name>
    <name type="common">Abyssinian banana</name>
    <name type="synonym">Musa ensete</name>
    <dbReference type="NCBI Taxonomy" id="4639"/>
    <lineage>
        <taxon>Eukaryota</taxon>
        <taxon>Viridiplantae</taxon>
        <taxon>Streptophyta</taxon>
        <taxon>Embryophyta</taxon>
        <taxon>Tracheophyta</taxon>
        <taxon>Spermatophyta</taxon>
        <taxon>Magnoliopsida</taxon>
        <taxon>Liliopsida</taxon>
        <taxon>Zingiberales</taxon>
        <taxon>Musaceae</taxon>
        <taxon>Ensete</taxon>
    </lineage>
</organism>
<feature type="region of interest" description="Disordered" evidence="1">
    <location>
        <begin position="1"/>
        <end position="31"/>
    </location>
</feature>
<protein>
    <submittedName>
        <fullName evidence="2">Uncharacterized protein</fullName>
    </submittedName>
</protein>
<dbReference type="InterPro" id="IPR005801">
    <property type="entry name" value="ADC_synthase"/>
</dbReference>
<evidence type="ECO:0000256" key="1">
    <source>
        <dbReference type="SAM" id="MobiDB-lite"/>
    </source>
</evidence>
<dbReference type="EMBL" id="AMZH03013620">
    <property type="protein sequence ID" value="RRT48955.1"/>
    <property type="molecule type" value="Genomic_DNA"/>
</dbReference>
<evidence type="ECO:0000313" key="3">
    <source>
        <dbReference type="Proteomes" id="UP000287651"/>
    </source>
</evidence>
<dbReference type="Proteomes" id="UP000287651">
    <property type="component" value="Unassembled WGS sequence"/>
</dbReference>
<dbReference type="Gene3D" id="3.60.120.10">
    <property type="entry name" value="Anthranilate synthase"/>
    <property type="match status" value="1"/>
</dbReference>
<reference evidence="2 3" key="1">
    <citation type="journal article" date="2014" name="Agronomy (Basel)">
        <title>A Draft Genome Sequence for Ensete ventricosum, the Drought-Tolerant Tree Against Hunger.</title>
        <authorList>
            <person name="Harrison J."/>
            <person name="Moore K.A."/>
            <person name="Paszkiewicz K."/>
            <person name="Jones T."/>
            <person name="Grant M."/>
            <person name="Ambacheew D."/>
            <person name="Muzemil S."/>
            <person name="Studholme D.J."/>
        </authorList>
    </citation>
    <scope>NUCLEOTIDE SEQUENCE [LARGE SCALE GENOMIC DNA]</scope>
</reference>